<dbReference type="GeneID" id="5434762"/>
<accession>A0A384JTW1</accession>
<dbReference type="OrthoDB" id="3766406at2759"/>
<dbReference type="EMBL" id="CP009814">
    <property type="protein sequence ID" value="ATZ54009.1"/>
    <property type="molecule type" value="Genomic_DNA"/>
</dbReference>
<name>A0A384JTW1_BOTFB</name>
<dbReference type="VEuPathDB" id="FungiDB:Bcin10g00350"/>
<reference evidence="1 2" key="2">
    <citation type="journal article" date="2012" name="Eukaryot. Cell">
        <title>Genome update of Botrytis cinerea strains B05.10 and T4.</title>
        <authorList>
            <person name="Staats M."/>
            <person name="van Kan J.A."/>
        </authorList>
    </citation>
    <scope>NUCLEOTIDE SEQUENCE [LARGE SCALE GENOMIC DNA]</scope>
    <source>
        <strain evidence="1 2">B05.10</strain>
    </source>
</reference>
<evidence type="ECO:0008006" key="3">
    <source>
        <dbReference type="Google" id="ProtNLM"/>
    </source>
</evidence>
<dbReference type="RefSeq" id="XP_001554186.1">
    <property type="nucleotide sequence ID" value="XM_001554136.2"/>
</dbReference>
<dbReference type="Proteomes" id="UP000001798">
    <property type="component" value="Chromosome 10"/>
</dbReference>
<protein>
    <recommendedName>
        <fullName evidence="3">F-box domain-containing protein</fullName>
    </recommendedName>
</protein>
<evidence type="ECO:0000313" key="2">
    <source>
        <dbReference type="Proteomes" id="UP000001798"/>
    </source>
</evidence>
<dbReference type="AlphaFoldDB" id="A0A384JTW1"/>
<reference evidence="1 2" key="3">
    <citation type="journal article" date="2017" name="Mol. Plant Pathol.">
        <title>A gapless genome sequence of the fungus Botrytis cinerea.</title>
        <authorList>
            <person name="Van Kan J.A."/>
            <person name="Stassen J.H."/>
            <person name="Mosbach A."/>
            <person name="Van Der Lee T.A."/>
            <person name="Faino L."/>
            <person name="Farmer A.D."/>
            <person name="Papasotiriou D.G."/>
            <person name="Zhou S."/>
            <person name="Seidl M.F."/>
            <person name="Cottam E."/>
            <person name="Edel D."/>
            <person name="Hahn M."/>
            <person name="Schwartz D.C."/>
            <person name="Dietrich R.A."/>
            <person name="Widdison S."/>
            <person name="Scalliet G."/>
        </authorList>
    </citation>
    <scope>NUCLEOTIDE SEQUENCE [LARGE SCALE GENOMIC DNA]</scope>
    <source>
        <strain evidence="1 2">B05.10</strain>
    </source>
</reference>
<dbReference type="OMA" id="FPGHWFC"/>
<reference evidence="1 2" key="1">
    <citation type="journal article" date="2011" name="PLoS Genet.">
        <title>Genomic analysis of the necrotrophic fungal pathogens Sclerotinia sclerotiorum and Botrytis cinerea.</title>
        <authorList>
            <person name="Amselem J."/>
            <person name="Cuomo C.A."/>
            <person name="van Kan J.A."/>
            <person name="Viaud M."/>
            <person name="Benito E.P."/>
            <person name="Couloux A."/>
            <person name="Coutinho P.M."/>
            <person name="de Vries R.P."/>
            <person name="Dyer P.S."/>
            <person name="Fillinger S."/>
            <person name="Fournier E."/>
            <person name="Gout L."/>
            <person name="Hahn M."/>
            <person name="Kohn L."/>
            <person name="Lapalu N."/>
            <person name="Plummer K.M."/>
            <person name="Pradier J.M."/>
            <person name="Quevillon E."/>
            <person name="Sharon A."/>
            <person name="Simon A."/>
            <person name="ten Have A."/>
            <person name="Tudzynski B."/>
            <person name="Tudzynski P."/>
            <person name="Wincker P."/>
            <person name="Andrew M."/>
            <person name="Anthouard V."/>
            <person name="Beever R.E."/>
            <person name="Beffa R."/>
            <person name="Benoit I."/>
            <person name="Bouzid O."/>
            <person name="Brault B."/>
            <person name="Chen Z."/>
            <person name="Choquer M."/>
            <person name="Collemare J."/>
            <person name="Cotton P."/>
            <person name="Danchin E.G."/>
            <person name="Da Silva C."/>
            <person name="Gautier A."/>
            <person name="Giraud C."/>
            <person name="Giraud T."/>
            <person name="Gonzalez C."/>
            <person name="Grossetete S."/>
            <person name="Guldener U."/>
            <person name="Henrissat B."/>
            <person name="Howlett B.J."/>
            <person name="Kodira C."/>
            <person name="Kretschmer M."/>
            <person name="Lappartient A."/>
            <person name="Leroch M."/>
            <person name="Levis C."/>
            <person name="Mauceli E."/>
            <person name="Neuveglise C."/>
            <person name="Oeser B."/>
            <person name="Pearson M."/>
            <person name="Poulain J."/>
            <person name="Poussereau N."/>
            <person name="Quesneville H."/>
            <person name="Rascle C."/>
            <person name="Schumacher J."/>
            <person name="Segurens B."/>
            <person name="Sexton A."/>
            <person name="Silva E."/>
            <person name="Sirven C."/>
            <person name="Soanes D.M."/>
            <person name="Talbot N.J."/>
            <person name="Templeton M."/>
            <person name="Yandava C."/>
            <person name="Yarden O."/>
            <person name="Zeng Q."/>
            <person name="Rollins J.A."/>
            <person name="Lebrun M.H."/>
            <person name="Dickman M."/>
        </authorList>
    </citation>
    <scope>NUCLEOTIDE SEQUENCE [LARGE SCALE GENOMIC DNA]</scope>
    <source>
        <strain evidence="1 2">B05.10</strain>
    </source>
</reference>
<dbReference type="KEGG" id="bfu:BCIN_10g00350"/>
<keyword evidence="2" id="KW-1185">Reference proteome</keyword>
<gene>
    <name evidence="1" type="ORF">BCIN_10g00350</name>
</gene>
<sequence length="369" mass="42550">MARIAPTTQADAVIMAEQKSTAHNYAVTQKERKSTSPALLPIPPEIMRMIAGFLPEIYAASLTFCSRSMKEVLGDQYLKAMKNPPTRTFHFLPKVDRKFVALLARDLPQHFACFDCARIHPTRRIKWPNNTKDHLGCAECVRSRPPVHSPKFLLSFEIYFPQVYLAMKQHRSGIDIGFPLEAFRHLEIKYNQRTRKTTLLSVDARFGGDELLLRSQTWILLPRSQKDRTAEELAKYRMSVRFCRHSDSDSLGLIVSQLVRSKLSHTPTLQCNCCWTDFVVRLKHCGERGIAVIITRWINLGTGLNPEDLKWHYYIRRKGQRDKYRPVDVQKAFEDQEGLSMDELTSGNQMKLFLETKNQMSFWGSDSLA</sequence>
<proteinExistence type="predicted"/>
<evidence type="ECO:0000313" key="1">
    <source>
        <dbReference type="EMBL" id="ATZ54009.1"/>
    </source>
</evidence>
<organism evidence="1 2">
    <name type="scientific">Botryotinia fuckeliana (strain B05.10)</name>
    <name type="common">Noble rot fungus</name>
    <name type="synonym">Botrytis cinerea</name>
    <dbReference type="NCBI Taxonomy" id="332648"/>
    <lineage>
        <taxon>Eukaryota</taxon>
        <taxon>Fungi</taxon>
        <taxon>Dikarya</taxon>
        <taxon>Ascomycota</taxon>
        <taxon>Pezizomycotina</taxon>
        <taxon>Leotiomycetes</taxon>
        <taxon>Helotiales</taxon>
        <taxon>Sclerotiniaceae</taxon>
        <taxon>Botrytis</taxon>
    </lineage>
</organism>